<dbReference type="AlphaFoldDB" id="A0A3S0ZUR1"/>
<sequence length="98" mass="11322">MVAVSRRRDSMPSRSDMMEPSELSIMADIFSSFFRCSSISSGQKFPPSENSLREKSQHFRYLICSVWSRCCRNCRREARITDMNLSSSTVTWFCSLTS</sequence>
<gene>
    <name evidence="1" type="ORF">EGW08_005025</name>
</gene>
<accession>A0A3S0ZUR1</accession>
<organism evidence="1 2">
    <name type="scientific">Elysia chlorotica</name>
    <name type="common">Eastern emerald elysia</name>
    <name type="synonym">Sea slug</name>
    <dbReference type="NCBI Taxonomy" id="188477"/>
    <lineage>
        <taxon>Eukaryota</taxon>
        <taxon>Metazoa</taxon>
        <taxon>Spiralia</taxon>
        <taxon>Lophotrochozoa</taxon>
        <taxon>Mollusca</taxon>
        <taxon>Gastropoda</taxon>
        <taxon>Heterobranchia</taxon>
        <taxon>Euthyneura</taxon>
        <taxon>Panpulmonata</taxon>
        <taxon>Sacoglossa</taxon>
        <taxon>Placobranchoidea</taxon>
        <taxon>Plakobranchidae</taxon>
        <taxon>Elysia</taxon>
    </lineage>
</organism>
<comment type="caution">
    <text evidence="1">The sequence shown here is derived from an EMBL/GenBank/DDBJ whole genome shotgun (WGS) entry which is preliminary data.</text>
</comment>
<feature type="non-terminal residue" evidence="1">
    <location>
        <position position="98"/>
    </location>
</feature>
<evidence type="ECO:0000313" key="1">
    <source>
        <dbReference type="EMBL" id="RUS87185.1"/>
    </source>
</evidence>
<dbReference type="Proteomes" id="UP000271974">
    <property type="component" value="Unassembled WGS sequence"/>
</dbReference>
<name>A0A3S0ZUR1_ELYCH</name>
<reference evidence="1 2" key="1">
    <citation type="submission" date="2019-01" db="EMBL/GenBank/DDBJ databases">
        <title>A draft genome assembly of the solar-powered sea slug Elysia chlorotica.</title>
        <authorList>
            <person name="Cai H."/>
            <person name="Li Q."/>
            <person name="Fang X."/>
            <person name="Li J."/>
            <person name="Curtis N.E."/>
            <person name="Altenburger A."/>
            <person name="Shibata T."/>
            <person name="Feng M."/>
            <person name="Maeda T."/>
            <person name="Schwartz J.A."/>
            <person name="Shigenobu S."/>
            <person name="Lundholm N."/>
            <person name="Nishiyama T."/>
            <person name="Yang H."/>
            <person name="Hasebe M."/>
            <person name="Li S."/>
            <person name="Pierce S.K."/>
            <person name="Wang J."/>
        </authorList>
    </citation>
    <scope>NUCLEOTIDE SEQUENCE [LARGE SCALE GENOMIC DNA]</scope>
    <source>
        <strain evidence="1">EC2010</strain>
        <tissue evidence="1">Whole organism of an adult</tissue>
    </source>
</reference>
<protein>
    <submittedName>
        <fullName evidence="1">Uncharacterized protein</fullName>
    </submittedName>
</protein>
<proteinExistence type="predicted"/>
<evidence type="ECO:0000313" key="2">
    <source>
        <dbReference type="Proteomes" id="UP000271974"/>
    </source>
</evidence>
<dbReference type="EMBL" id="RQTK01000117">
    <property type="protein sequence ID" value="RUS87185.1"/>
    <property type="molecule type" value="Genomic_DNA"/>
</dbReference>
<keyword evidence="2" id="KW-1185">Reference proteome</keyword>